<protein>
    <submittedName>
        <fullName evidence="1">Uncharacterized protein</fullName>
    </submittedName>
</protein>
<evidence type="ECO:0000313" key="1">
    <source>
        <dbReference type="EMBL" id="KAJ8672542.1"/>
    </source>
</evidence>
<accession>A0ACC2NN48</accession>
<name>A0ACC2NN48_9HYME</name>
<gene>
    <name evidence="1" type="ORF">QAD02_003801</name>
</gene>
<organism evidence="1 2">
    <name type="scientific">Eretmocerus hayati</name>
    <dbReference type="NCBI Taxonomy" id="131215"/>
    <lineage>
        <taxon>Eukaryota</taxon>
        <taxon>Metazoa</taxon>
        <taxon>Ecdysozoa</taxon>
        <taxon>Arthropoda</taxon>
        <taxon>Hexapoda</taxon>
        <taxon>Insecta</taxon>
        <taxon>Pterygota</taxon>
        <taxon>Neoptera</taxon>
        <taxon>Endopterygota</taxon>
        <taxon>Hymenoptera</taxon>
        <taxon>Apocrita</taxon>
        <taxon>Proctotrupomorpha</taxon>
        <taxon>Chalcidoidea</taxon>
        <taxon>Aphelinidae</taxon>
        <taxon>Aphelininae</taxon>
        <taxon>Eretmocerus</taxon>
    </lineage>
</organism>
<reference evidence="1" key="1">
    <citation type="submission" date="2023-04" db="EMBL/GenBank/DDBJ databases">
        <title>A chromosome-level genome assembly of the parasitoid wasp Eretmocerus hayati.</title>
        <authorList>
            <person name="Zhong Y."/>
            <person name="Liu S."/>
            <person name="Liu Y."/>
        </authorList>
    </citation>
    <scope>NUCLEOTIDE SEQUENCE</scope>
    <source>
        <strain evidence="1">ZJU_SS_LIU_2023</strain>
    </source>
</reference>
<sequence>TVQGRNMENSPMHMRRVNRAGSVSTLSSCESLASDDLMMDFERSDASSFGDVTNRGNSTFIMQDLDDATSMLELEIQGQEVMKEWNSLLEQSQQSLANVTNNNVNAGLNNICHTESGLSNNRTSRLLHSRSSTDSPRSLDGRKPQVFSPLKPPRSIQSPGLDSGDESSLRLERGNYNHMLQDIVSIKTMLLQLKRVLQETDTLNPFDNVMKNGLLYNLKDGNATQDGSQSDAEELADLRRQVVFLQGQVDEKERTIQSLQTQLTRYQNSSGAIEKTSNGDSKETSNAATQTDKLRPVSTGPSAVQSLSQDNGSHIARPGRPPSSPQHQSHQQSSAIPRRPTTLIPTRAARAVSASGRSPNS</sequence>
<comment type="caution">
    <text evidence="1">The sequence shown here is derived from an EMBL/GenBank/DDBJ whole genome shotgun (WGS) entry which is preliminary data.</text>
</comment>
<dbReference type="EMBL" id="CM056743">
    <property type="protein sequence ID" value="KAJ8672542.1"/>
    <property type="molecule type" value="Genomic_DNA"/>
</dbReference>
<evidence type="ECO:0000313" key="2">
    <source>
        <dbReference type="Proteomes" id="UP001239111"/>
    </source>
</evidence>
<dbReference type="Proteomes" id="UP001239111">
    <property type="component" value="Chromosome 3"/>
</dbReference>
<proteinExistence type="predicted"/>
<keyword evidence="2" id="KW-1185">Reference proteome</keyword>
<feature type="non-terminal residue" evidence="1">
    <location>
        <position position="1"/>
    </location>
</feature>